<sequence length="265" mass="30156">MNRSWIPVMHYLRDVEWLYSESRMVHLWLEILFRVHRAKGTYPIKGTTIDILPGQFVASTRKLAASIGADKDTVGRYMRIFEAQKWIRRLEIGNATLYTVLVMDQIPGFSIMAPSDTTAIGASSEAQSPTNGDTSSDTVGDTFGDIYYIDNNINKNSLSPAREGEVFEIFSKDTASLDEIAGALHCERKILENMLPDFFQECRIKKKNHQTVQECKDHFFNWARARLERERNNGIPKENKPGGSRQGNQRGRRTPIKPNCGLIED</sequence>
<dbReference type="Proteomes" id="UP000297031">
    <property type="component" value="Chromosome"/>
</dbReference>
<evidence type="ECO:0000256" key="1">
    <source>
        <dbReference type="SAM" id="MobiDB-lite"/>
    </source>
</evidence>
<evidence type="ECO:0000313" key="3">
    <source>
        <dbReference type="EMBL" id="QCD35530.1"/>
    </source>
</evidence>
<dbReference type="OrthoDB" id="1096669at2"/>
<dbReference type="Pfam" id="PF25200">
    <property type="entry name" value="DUF7833"/>
    <property type="match status" value="1"/>
</dbReference>
<dbReference type="KEGG" id="mgod:E7746_06285"/>
<dbReference type="AlphaFoldDB" id="A0A4P7VHQ5"/>
<feature type="domain" description="DUF7833" evidence="2">
    <location>
        <begin position="190"/>
        <end position="224"/>
    </location>
</feature>
<dbReference type="GeneID" id="82152563"/>
<evidence type="ECO:0000259" key="2">
    <source>
        <dbReference type="Pfam" id="PF25200"/>
    </source>
</evidence>
<accession>A0A4P7VHQ5</accession>
<dbReference type="RefSeq" id="WP_016278658.1">
    <property type="nucleotide sequence ID" value="NZ_CP039393.1"/>
</dbReference>
<reference evidence="3 4" key="1">
    <citation type="submission" date="2019-02" db="EMBL/GenBank/DDBJ databases">
        <title>Isolation and identification of novel species under the genus Muribaculum.</title>
        <authorList>
            <person name="Miyake S."/>
            <person name="Ding Y."/>
            <person name="Low A."/>
            <person name="Soh M."/>
            <person name="Seedorf H."/>
        </authorList>
    </citation>
    <scope>NUCLEOTIDE SEQUENCE [LARGE SCALE GENOMIC DNA]</scope>
    <source>
        <strain evidence="3 4">TLL-A4</strain>
    </source>
</reference>
<feature type="region of interest" description="Disordered" evidence="1">
    <location>
        <begin position="230"/>
        <end position="265"/>
    </location>
</feature>
<protein>
    <recommendedName>
        <fullName evidence="2">DUF7833 domain-containing protein</fullName>
    </recommendedName>
</protein>
<name>A0A4P7VHQ5_9BACT</name>
<organism evidence="3 4">
    <name type="scientific">Muribaculum gordoncarteri</name>
    <dbReference type="NCBI Taxonomy" id="2530390"/>
    <lineage>
        <taxon>Bacteria</taxon>
        <taxon>Pseudomonadati</taxon>
        <taxon>Bacteroidota</taxon>
        <taxon>Bacteroidia</taxon>
        <taxon>Bacteroidales</taxon>
        <taxon>Muribaculaceae</taxon>
        <taxon>Muribaculum</taxon>
    </lineage>
</organism>
<dbReference type="EMBL" id="CP039393">
    <property type="protein sequence ID" value="QCD35530.1"/>
    <property type="molecule type" value="Genomic_DNA"/>
</dbReference>
<keyword evidence="4" id="KW-1185">Reference proteome</keyword>
<gene>
    <name evidence="3" type="ORF">E7746_06285</name>
</gene>
<proteinExistence type="predicted"/>
<feature type="compositionally biased region" description="Basic and acidic residues" evidence="1">
    <location>
        <begin position="230"/>
        <end position="240"/>
    </location>
</feature>
<dbReference type="InterPro" id="IPR057155">
    <property type="entry name" value="DUF7833"/>
</dbReference>
<evidence type="ECO:0000313" key="4">
    <source>
        <dbReference type="Proteomes" id="UP000297031"/>
    </source>
</evidence>